<sequence length="42" mass="4303">MSAPASTRSESDGIVASGPVPPTADPVLERMARSHALAPDRT</sequence>
<organism evidence="2 3">
    <name type="scientific">Nocardiopsis alba (strain ATCC BAA-2165 / BE74)</name>
    <dbReference type="NCBI Taxonomy" id="1205910"/>
    <lineage>
        <taxon>Bacteria</taxon>
        <taxon>Bacillati</taxon>
        <taxon>Actinomycetota</taxon>
        <taxon>Actinomycetes</taxon>
        <taxon>Streptosporangiales</taxon>
        <taxon>Nocardiopsidaceae</taxon>
        <taxon>Nocardiopsis</taxon>
    </lineage>
</organism>
<accession>J7KYV2</accession>
<dbReference type="KEGG" id="nal:B005_2984"/>
<dbReference type="HOGENOM" id="CLU_3254758_0_0_11"/>
<feature type="compositionally biased region" description="Basic and acidic residues" evidence="1">
    <location>
        <begin position="27"/>
        <end position="42"/>
    </location>
</feature>
<reference evidence="2 3" key="1">
    <citation type="journal article" date="2012" name="J. Bacteriol.">
        <title>Whole-Genome Sequence of Nocardiopsis alba Strain ATCC BAA-2165, Associated with Honeybees.</title>
        <authorList>
            <person name="Qiao J."/>
            <person name="Chen L."/>
            <person name="Li Y."/>
            <person name="Wang J."/>
            <person name="Zhang W."/>
            <person name="Chen S."/>
        </authorList>
    </citation>
    <scope>NUCLEOTIDE SEQUENCE [LARGE SCALE GENOMIC DNA]</scope>
    <source>
        <strain evidence="3">ATCC BAA-2165 / BE74</strain>
    </source>
</reference>
<gene>
    <name evidence="2" type="ordered locus">B005_2984</name>
</gene>
<reference evidence="3" key="2">
    <citation type="submission" date="2012-08" db="EMBL/GenBank/DDBJ databases">
        <title>Whole-genome sequence of Nocardiopsis alba strain ATCC BAA-2165 associated with honeybees.</title>
        <authorList>
            <person name="Qiao J."/>
            <person name="Chen L."/>
            <person name="Li Y."/>
            <person name="Wang J."/>
            <person name="Zhang W."/>
            <person name="Chen S."/>
        </authorList>
    </citation>
    <scope>NUCLEOTIDE SEQUENCE [LARGE SCALE GENOMIC DNA]</scope>
    <source>
        <strain evidence="3">ATCC BAA-2165 / BE74</strain>
    </source>
</reference>
<name>J7KYV2_NOCAA</name>
<dbReference type="AlphaFoldDB" id="J7KYV2"/>
<evidence type="ECO:0000313" key="2">
    <source>
        <dbReference type="EMBL" id="AFR06548.1"/>
    </source>
</evidence>
<evidence type="ECO:0000256" key="1">
    <source>
        <dbReference type="SAM" id="MobiDB-lite"/>
    </source>
</evidence>
<dbReference type="Proteomes" id="UP000003779">
    <property type="component" value="Chromosome"/>
</dbReference>
<feature type="region of interest" description="Disordered" evidence="1">
    <location>
        <begin position="1"/>
        <end position="42"/>
    </location>
</feature>
<protein>
    <submittedName>
        <fullName evidence="2">Uncharacterized protein</fullName>
    </submittedName>
</protein>
<proteinExistence type="predicted"/>
<dbReference type="EMBL" id="CP003788">
    <property type="protein sequence ID" value="AFR06548.1"/>
    <property type="molecule type" value="Genomic_DNA"/>
</dbReference>
<dbReference type="STRING" id="1205910.B005_2984"/>
<evidence type="ECO:0000313" key="3">
    <source>
        <dbReference type="Proteomes" id="UP000003779"/>
    </source>
</evidence>